<dbReference type="Proteomes" id="UP000054928">
    <property type="component" value="Unassembled WGS sequence"/>
</dbReference>
<keyword evidence="7" id="KW-0333">Golgi apparatus</keyword>
<evidence type="ECO:0000256" key="1">
    <source>
        <dbReference type="ARBA" id="ARBA00004409"/>
    </source>
</evidence>
<dbReference type="STRING" id="4781.A0A0P1ARH7"/>
<feature type="transmembrane region" description="Helical" evidence="12">
    <location>
        <begin position="681"/>
        <end position="700"/>
    </location>
</feature>
<evidence type="ECO:0000256" key="2">
    <source>
        <dbReference type="ARBA" id="ARBA00006415"/>
    </source>
</evidence>
<feature type="coiled-coil region" evidence="10">
    <location>
        <begin position="428"/>
        <end position="490"/>
    </location>
</feature>
<keyword evidence="5 12" id="KW-0812">Transmembrane</keyword>
<evidence type="ECO:0000313" key="15">
    <source>
        <dbReference type="EMBL" id="CEG43508.1"/>
    </source>
</evidence>
<evidence type="ECO:0000313" key="16">
    <source>
        <dbReference type="Proteomes" id="UP000054928"/>
    </source>
</evidence>
<dbReference type="Pfam" id="PF08172">
    <property type="entry name" value="CASP_C"/>
    <property type="match status" value="1"/>
</dbReference>
<proteinExistence type="inferred from homology"/>
<evidence type="ECO:0000256" key="5">
    <source>
        <dbReference type="ARBA" id="ARBA00022692"/>
    </source>
</evidence>
<evidence type="ECO:0000256" key="11">
    <source>
        <dbReference type="SAM" id="MobiDB-lite"/>
    </source>
</evidence>
<dbReference type="OMA" id="WQQEGFN"/>
<dbReference type="Pfam" id="PF25398">
    <property type="entry name" value="CUX1_N"/>
    <property type="match status" value="1"/>
</dbReference>
<evidence type="ECO:0000256" key="3">
    <source>
        <dbReference type="ARBA" id="ARBA00018691"/>
    </source>
</evidence>
<evidence type="ECO:0000256" key="12">
    <source>
        <dbReference type="SAM" id="Phobius"/>
    </source>
</evidence>
<accession>A0A0P1ARH7</accession>
<evidence type="ECO:0000259" key="14">
    <source>
        <dbReference type="Pfam" id="PF25398"/>
    </source>
</evidence>
<dbReference type="GeneID" id="36408756"/>
<feature type="domain" description="CASP C-terminal" evidence="13">
    <location>
        <begin position="458"/>
        <end position="701"/>
    </location>
</feature>
<comment type="subcellular location">
    <subcellularLocation>
        <location evidence="1">Golgi apparatus membrane</location>
        <topology evidence="1">Single-pass type IV membrane protein</topology>
    </subcellularLocation>
</comment>
<dbReference type="PANTHER" id="PTHR14043:SF2">
    <property type="entry name" value="HOMEOBOX PROTEIN CUT"/>
    <property type="match status" value="1"/>
</dbReference>
<keyword evidence="8 10" id="KW-0175">Coiled coil</keyword>
<keyword evidence="9 12" id="KW-0472">Membrane</keyword>
<feature type="domain" description="Cux N-terminal" evidence="14">
    <location>
        <begin position="35"/>
        <end position="143"/>
    </location>
</feature>
<dbReference type="InterPro" id="IPR057476">
    <property type="entry name" value="Cux_N"/>
</dbReference>
<dbReference type="AlphaFoldDB" id="A0A0P1ARH7"/>
<evidence type="ECO:0000256" key="7">
    <source>
        <dbReference type="ARBA" id="ARBA00023034"/>
    </source>
</evidence>
<keyword evidence="16" id="KW-1185">Reference proteome</keyword>
<dbReference type="InterPro" id="IPR012955">
    <property type="entry name" value="CASP_C"/>
</dbReference>
<feature type="coiled-coil region" evidence="10">
    <location>
        <begin position="99"/>
        <end position="291"/>
    </location>
</feature>
<comment type="similarity">
    <text evidence="2">Belongs to the CASP family.</text>
</comment>
<evidence type="ECO:0000259" key="13">
    <source>
        <dbReference type="Pfam" id="PF08172"/>
    </source>
</evidence>
<protein>
    <recommendedName>
        <fullName evidence="3">Protein CASP</fullName>
    </recommendedName>
</protein>
<dbReference type="OrthoDB" id="10257567at2759"/>
<evidence type="ECO:0000256" key="4">
    <source>
        <dbReference type="ARBA" id="ARBA00022448"/>
    </source>
</evidence>
<evidence type="ECO:0000256" key="10">
    <source>
        <dbReference type="SAM" id="Coils"/>
    </source>
</evidence>
<organism evidence="15 16">
    <name type="scientific">Plasmopara halstedii</name>
    <name type="common">Downy mildew of sunflower</name>
    <dbReference type="NCBI Taxonomy" id="4781"/>
    <lineage>
        <taxon>Eukaryota</taxon>
        <taxon>Sar</taxon>
        <taxon>Stramenopiles</taxon>
        <taxon>Oomycota</taxon>
        <taxon>Peronosporomycetes</taxon>
        <taxon>Peronosporales</taxon>
        <taxon>Peronosporaceae</taxon>
        <taxon>Plasmopara</taxon>
    </lineage>
</organism>
<keyword evidence="4" id="KW-0813">Transport</keyword>
<dbReference type="EMBL" id="CCYD01000667">
    <property type="protein sequence ID" value="CEG43508.1"/>
    <property type="molecule type" value="Genomic_DNA"/>
</dbReference>
<feature type="coiled-coil region" evidence="10">
    <location>
        <begin position="545"/>
        <end position="579"/>
    </location>
</feature>
<dbReference type="GO" id="GO:0000139">
    <property type="term" value="C:Golgi membrane"/>
    <property type="evidence" value="ECO:0007669"/>
    <property type="project" value="UniProtKB-SubCell"/>
</dbReference>
<name>A0A0P1ARH7_PLAHL</name>
<dbReference type="GO" id="GO:0006891">
    <property type="term" value="P:intra-Golgi vesicle-mediated transport"/>
    <property type="evidence" value="ECO:0007669"/>
    <property type="project" value="InterPro"/>
</dbReference>
<reference evidence="16" key="1">
    <citation type="submission" date="2014-09" db="EMBL/GenBank/DDBJ databases">
        <authorList>
            <person name="Sharma Rahul"/>
            <person name="Thines Marco"/>
        </authorList>
    </citation>
    <scope>NUCLEOTIDE SEQUENCE [LARGE SCALE GENOMIC DNA]</scope>
</reference>
<keyword evidence="6 12" id="KW-1133">Transmembrane helix</keyword>
<feature type="region of interest" description="Disordered" evidence="11">
    <location>
        <begin position="1"/>
        <end position="29"/>
    </location>
</feature>
<dbReference type="RefSeq" id="XP_024579877.1">
    <property type="nucleotide sequence ID" value="XM_024729507.1"/>
</dbReference>
<evidence type="ECO:0000256" key="8">
    <source>
        <dbReference type="ARBA" id="ARBA00023054"/>
    </source>
</evidence>
<evidence type="ECO:0000256" key="6">
    <source>
        <dbReference type="ARBA" id="ARBA00022989"/>
    </source>
</evidence>
<dbReference type="PANTHER" id="PTHR14043">
    <property type="entry name" value="CCAAT DISPLACEMENT PROTEIN-RELATED"/>
    <property type="match status" value="1"/>
</dbReference>
<feature type="coiled-coil region" evidence="10">
    <location>
        <begin position="317"/>
        <end position="376"/>
    </location>
</feature>
<sequence>MVQMAGDEVMTELPPRSSEGNSRSRHRSSASRLSVLPVLQFWKAFDLDSKRVLLDSQGNTMKSEKDASVRSRKKLAESTKQFRRLTADADKAAGAGPLLKTYQEEIDHLTRRAKFSENAFFQLYKGLYAAPDPVPALSIVASSLEIDELVDENTKLKRKLKEYKAEFTSLKNQEITIRKLEEQVAATERNHEDFLYQQVEQRTKELVDQLDNAQLEWAQQRRDYERQLEASRTELRDAFAKMDAMQSNLFALKQRSGLARNALDAEMEAMSQTLQLENAQLRKQVEELHRSSVLSDVIVTQLSIHSNTDPETGVQSARELQAKQEQVEAALRQEIIRLNETLTTSSAAATVEAEQLKAALESAEQAQKDLEAQLALRPTCEKFNEMSRQLRILKQLEYNVVEEVDVSSKAGENTEAVDRFDEATVEVEQILMSRVRRLEHALQECERRVHSRTIQVQSIQSELHDRDVRIQEQANLIRDLEESVATLEKTQQKRTLGVIGGDVGSEILMDAMEDQFTGPLVTARNHGAVADTTAISTSSSDGKMLEIVRGQRDRFRERIKELQNEKNRVEQLAQSYKSTVVRLETDNMQLYHKIRYLQSYKEGNKSVGPRIKPHLVLEEGNGSAYDVEARYRGMYEEKMNPFVQFNKMETQQRFTHLNPVDKILLTSARLLLGHRITRNMAFGYILLLHFLVVATLYSFMHVCGITND</sequence>
<evidence type="ECO:0000256" key="9">
    <source>
        <dbReference type="ARBA" id="ARBA00023136"/>
    </source>
</evidence>